<dbReference type="RefSeq" id="WP_160618690.1">
    <property type="nucleotide sequence ID" value="NZ_CP047652.1"/>
</dbReference>
<comment type="function">
    <text evidence="11">Catalyzes the hydrolysis of the adenine ring of phosphoribosyl-AMP.</text>
</comment>
<comment type="subcellular location">
    <subcellularLocation>
        <location evidence="11">Cytoplasm</location>
    </subcellularLocation>
</comment>
<dbReference type="InterPro" id="IPR002496">
    <property type="entry name" value="PRib_AMP_CycHydrolase_dom"/>
</dbReference>
<evidence type="ECO:0000256" key="6">
    <source>
        <dbReference type="ARBA" id="ARBA00008299"/>
    </source>
</evidence>
<evidence type="ECO:0000259" key="12">
    <source>
        <dbReference type="Pfam" id="PF01502"/>
    </source>
</evidence>
<keyword evidence="14" id="KW-1185">Reference proteome</keyword>
<dbReference type="SUPFAM" id="SSF141734">
    <property type="entry name" value="HisI-like"/>
    <property type="match status" value="1"/>
</dbReference>
<dbReference type="EMBL" id="CP047652">
    <property type="protein sequence ID" value="QHI95614.1"/>
    <property type="molecule type" value="Genomic_DNA"/>
</dbReference>
<comment type="similarity">
    <text evidence="5">In the C-terminal section; belongs to the PRA-PH family.</text>
</comment>
<comment type="pathway">
    <text evidence="4">Amino-acid biosynthesis; L-histidine biosynthesis; L-histidine from 5-phospho-alpha-D-ribose 1-diphosphate: step 2/9.</text>
</comment>
<keyword evidence="11" id="KW-0460">Magnesium</keyword>
<dbReference type="GO" id="GO:0005737">
    <property type="term" value="C:cytoplasm"/>
    <property type="evidence" value="ECO:0007669"/>
    <property type="project" value="UniProtKB-SubCell"/>
</dbReference>
<evidence type="ECO:0000256" key="11">
    <source>
        <dbReference type="HAMAP-Rule" id="MF_01021"/>
    </source>
</evidence>
<dbReference type="KEGG" id="bomb:GT348_04430"/>
<feature type="binding site" evidence="11">
    <location>
        <position position="90"/>
    </location>
    <ligand>
        <name>Mg(2+)</name>
        <dbReference type="ChEBI" id="CHEBI:18420"/>
    </ligand>
</feature>
<evidence type="ECO:0000256" key="8">
    <source>
        <dbReference type="ARBA" id="ARBA00022605"/>
    </source>
</evidence>
<dbReference type="NCBIfam" id="NF000768">
    <property type="entry name" value="PRK00051.1"/>
    <property type="match status" value="1"/>
</dbReference>
<dbReference type="GO" id="GO:0004635">
    <property type="term" value="F:phosphoribosyl-AMP cyclohydrolase activity"/>
    <property type="evidence" value="ECO:0007669"/>
    <property type="project" value="UniProtKB-UniRule"/>
</dbReference>
<evidence type="ECO:0000256" key="5">
    <source>
        <dbReference type="ARBA" id="ARBA00007731"/>
    </source>
</evidence>
<comment type="similarity">
    <text evidence="6">In the N-terminal section; belongs to the PRA-CH family.</text>
</comment>
<proteinExistence type="inferred from homology"/>
<protein>
    <recommendedName>
        <fullName evidence="11">Phosphoribosyl-AMP cyclohydrolase</fullName>
        <shortName evidence="11">PRA-CH</shortName>
        <ecNumber evidence="11">3.5.4.19</ecNumber>
    </recommendedName>
</protein>
<dbReference type="AlphaFoldDB" id="A0A6P1NGI7"/>
<dbReference type="GO" id="GO:0000105">
    <property type="term" value="P:L-histidine biosynthetic process"/>
    <property type="evidence" value="ECO:0007669"/>
    <property type="project" value="UniProtKB-UniRule"/>
</dbReference>
<name>A0A6P1NGI7_9PROT</name>
<dbReference type="Proteomes" id="UP000463975">
    <property type="component" value="Chromosome"/>
</dbReference>
<keyword evidence="9 11" id="KW-0378">Hydrolase</keyword>
<dbReference type="PANTHER" id="PTHR42945">
    <property type="entry name" value="HISTIDINE BIOSYNTHESIS BIFUNCTIONAL PROTEIN"/>
    <property type="match status" value="1"/>
</dbReference>
<dbReference type="EC" id="3.5.4.19" evidence="11"/>
<gene>
    <name evidence="11 13" type="primary">hisI</name>
    <name evidence="13" type="ORF">GT348_04430</name>
</gene>
<comment type="similarity">
    <text evidence="11">Belongs to the PRA-CH family.</text>
</comment>
<keyword evidence="11" id="KW-0862">Zinc</keyword>
<accession>A0A6P1NGI7</accession>
<dbReference type="GO" id="GO:0004636">
    <property type="term" value="F:phosphoribosyl-ATP diphosphatase activity"/>
    <property type="evidence" value="ECO:0007669"/>
    <property type="project" value="UniProtKB-EC"/>
</dbReference>
<evidence type="ECO:0000256" key="10">
    <source>
        <dbReference type="ARBA" id="ARBA00023102"/>
    </source>
</evidence>
<comment type="cofactor">
    <cofactor evidence="11">
        <name>Zn(2+)</name>
        <dbReference type="ChEBI" id="CHEBI:29105"/>
    </cofactor>
    <text evidence="11">Binds 1 zinc ion per subunit.</text>
</comment>
<evidence type="ECO:0000256" key="1">
    <source>
        <dbReference type="ARBA" id="ARBA00000024"/>
    </source>
</evidence>
<dbReference type="PANTHER" id="PTHR42945:SF1">
    <property type="entry name" value="HISTIDINE BIOSYNTHESIS BIFUNCTIONAL PROTEIN HIS7"/>
    <property type="match status" value="1"/>
</dbReference>
<feature type="binding site" evidence="11">
    <location>
        <position position="86"/>
    </location>
    <ligand>
        <name>Mg(2+)</name>
        <dbReference type="ChEBI" id="CHEBI:18420"/>
    </ligand>
</feature>
<keyword evidence="7 11" id="KW-0963">Cytoplasm</keyword>
<comment type="cofactor">
    <cofactor evidence="11">
        <name>Mg(2+)</name>
        <dbReference type="ChEBI" id="CHEBI:18420"/>
    </cofactor>
    <text evidence="11">Binds 1 Mg(2+) ion per subunit.</text>
</comment>
<keyword evidence="11" id="KW-0479">Metal-binding</keyword>
<sequence length="141" mass="15793">MTWQAPDEMSLNSILQNVRFDQNGLIAAIAQDENKTILMLAWMNLEALKETLLTGRVCYYSRSRQTLWRKGESSGQVQKLLSAALDCDGDALLMTVMQKGVACHTGRKSCFYQEITSRGLKANTAPEIDPSELYGSEDIKR</sequence>
<dbReference type="FunFam" id="3.10.20.810:FF:000001">
    <property type="entry name" value="Histidine biosynthesis bifunctional protein HisIE"/>
    <property type="match status" value="1"/>
</dbReference>
<reference evidence="13 14" key="1">
    <citation type="submission" date="2020-01" db="EMBL/GenBank/DDBJ databases">
        <title>Genome sequencing of strain KACC 21507.</title>
        <authorList>
            <person name="Heo J."/>
            <person name="Kim S.-J."/>
            <person name="Kim J.-S."/>
            <person name="Hong S.-B."/>
            <person name="Kwon S.-W."/>
        </authorList>
    </citation>
    <scope>NUCLEOTIDE SEQUENCE [LARGE SCALE GENOMIC DNA]</scope>
    <source>
        <strain evidence="13 14">KACC 21507</strain>
    </source>
</reference>
<organism evidence="13 14">
    <name type="scientific">Aristophania vespae</name>
    <dbReference type="NCBI Taxonomy" id="2697033"/>
    <lineage>
        <taxon>Bacteria</taxon>
        <taxon>Pseudomonadati</taxon>
        <taxon>Pseudomonadota</taxon>
        <taxon>Alphaproteobacteria</taxon>
        <taxon>Acetobacterales</taxon>
        <taxon>Acetobacteraceae</taxon>
        <taxon>Aristophania</taxon>
    </lineage>
</organism>
<keyword evidence="10 11" id="KW-0368">Histidine biosynthesis</keyword>
<comment type="catalytic activity">
    <reaction evidence="1 11">
        <text>1-(5-phospho-beta-D-ribosyl)-5'-AMP + H2O = 1-(5-phospho-beta-D-ribosyl)-5-[(5-phospho-beta-D-ribosylamino)methylideneamino]imidazole-4-carboxamide</text>
        <dbReference type="Rhea" id="RHEA:20049"/>
        <dbReference type="ChEBI" id="CHEBI:15377"/>
        <dbReference type="ChEBI" id="CHEBI:58435"/>
        <dbReference type="ChEBI" id="CHEBI:59457"/>
        <dbReference type="EC" id="3.5.4.19"/>
    </reaction>
</comment>
<dbReference type="Pfam" id="PF01502">
    <property type="entry name" value="PRA-CH"/>
    <property type="match status" value="1"/>
</dbReference>
<dbReference type="HAMAP" id="MF_01021">
    <property type="entry name" value="HisI"/>
    <property type="match status" value="1"/>
</dbReference>
<dbReference type="InterPro" id="IPR038019">
    <property type="entry name" value="PRib_AMP_CycHydrolase_sf"/>
</dbReference>
<feature type="binding site" evidence="11">
    <location>
        <position position="103"/>
    </location>
    <ligand>
        <name>Zn(2+)</name>
        <dbReference type="ChEBI" id="CHEBI:29105"/>
        <note>ligand shared between dimeric partners</note>
    </ligand>
</feature>
<feature type="binding site" evidence="11">
    <location>
        <position position="87"/>
    </location>
    <ligand>
        <name>Zn(2+)</name>
        <dbReference type="ChEBI" id="CHEBI:29105"/>
        <note>ligand shared between dimeric partners</note>
    </ligand>
</feature>
<evidence type="ECO:0000313" key="14">
    <source>
        <dbReference type="Proteomes" id="UP000463975"/>
    </source>
</evidence>
<dbReference type="Gene3D" id="3.10.20.810">
    <property type="entry name" value="Phosphoribosyl-AMP cyclohydrolase"/>
    <property type="match status" value="1"/>
</dbReference>
<evidence type="ECO:0000313" key="13">
    <source>
        <dbReference type="EMBL" id="QHI95614.1"/>
    </source>
</evidence>
<evidence type="ECO:0000256" key="9">
    <source>
        <dbReference type="ARBA" id="ARBA00022801"/>
    </source>
</evidence>
<feature type="domain" description="Phosphoribosyl-AMP cyclohydrolase" evidence="12">
    <location>
        <begin position="39"/>
        <end position="112"/>
    </location>
</feature>
<evidence type="ECO:0000256" key="3">
    <source>
        <dbReference type="ARBA" id="ARBA00005169"/>
    </source>
</evidence>
<feature type="binding site" evidence="11">
    <location>
        <position position="88"/>
    </location>
    <ligand>
        <name>Mg(2+)</name>
        <dbReference type="ChEBI" id="CHEBI:18420"/>
    </ligand>
</feature>
<keyword evidence="8 11" id="KW-0028">Amino-acid biosynthesis</keyword>
<dbReference type="GO" id="GO:0000287">
    <property type="term" value="F:magnesium ion binding"/>
    <property type="evidence" value="ECO:0007669"/>
    <property type="project" value="UniProtKB-UniRule"/>
</dbReference>
<comment type="pathway">
    <text evidence="3 11">Amino-acid biosynthesis; L-histidine biosynthesis; L-histidine from 5-phospho-alpha-D-ribose 1-diphosphate: step 3/9.</text>
</comment>
<evidence type="ECO:0000256" key="4">
    <source>
        <dbReference type="ARBA" id="ARBA00005204"/>
    </source>
</evidence>
<feature type="binding site" evidence="11">
    <location>
        <position position="110"/>
    </location>
    <ligand>
        <name>Zn(2+)</name>
        <dbReference type="ChEBI" id="CHEBI:29105"/>
        <note>ligand shared between dimeric partners</note>
    </ligand>
</feature>
<dbReference type="UniPathway" id="UPA00031">
    <property type="reaction ID" value="UER00008"/>
</dbReference>
<evidence type="ECO:0000256" key="7">
    <source>
        <dbReference type="ARBA" id="ARBA00022490"/>
    </source>
</evidence>
<evidence type="ECO:0000256" key="2">
    <source>
        <dbReference type="ARBA" id="ARBA00001460"/>
    </source>
</evidence>
<dbReference type="GO" id="GO:0008270">
    <property type="term" value="F:zinc ion binding"/>
    <property type="evidence" value="ECO:0007669"/>
    <property type="project" value="UniProtKB-UniRule"/>
</dbReference>
<dbReference type="InterPro" id="IPR026660">
    <property type="entry name" value="PRA-CH"/>
</dbReference>
<comment type="catalytic activity">
    <reaction evidence="2">
        <text>1-(5-phospho-beta-D-ribosyl)-ATP + H2O = 1-(5-phospho-beta-D-ribosyl)-5'-AMP + diphosphate + H(+)</text>
        <dbReference type="Rhea" id="RHEA:22828"/>
        <dbReference type="ChEBI" id="CHEBI:15377"/>
        <dbReference type="ChEBI" id="CHEBI:15378"/>
        <dbReference type="ChEBI" id="CHEBI:33019"/>
        <dbReference type="ChEBI" id="CHEBI:59457"/>
        <dbReference type="ChEBI" id="CHEBI:73183"/>
        <dbReference type="EC" id="3.6.1.31"/>
    </reaction>
</comment>
<comment type="subunit">
    <text evidence="11">Homodimer.</text>
</comment>